<reference evidence="2 3" key="1">
    <citation type="submission" date="2018-03" db="EMBL/GenBank/DDBJ databases">
        <title>Non-Typhoidal Salmonella genome sequencing and assembly.</title>
        <authorList>
            <person name="Matchawe C."/>
        </authorList>
    </citation>
    <scope>NUCLEOTIDE SEQUENCE [LARGE SCALE GENOMIC DNA]</scope>
    <source>
        <strain evidence="2 3">35dea</strain>
    </source>
</reference>
<organism evidence="2 3">
    <name type="scientific">Salmonella enterica subsp. enterica serovar Wilhelmsburg</name>
    <dbReference type="NCBI Taxonomy" id="1960126"/>
    <lineage>
        <taxon>Bacteria</taxon>
        <taxon>Pseudomonadati</taxon>
        <taxon>Pseudomonadota</taxon>
        <taxon>Gammaproteobacteria</taxon>
        <taxon>Enterobacterales</taxon>
        <taxon>Enterobacteriaceae</taxon>
        <taxon>Salmonella</taxon>
    </lineage>
</organism>
<proteinExistence type="predicted"/>
<evidence type="ECO:0000313" key="2">
    <source>
        <dbReference type="EMBL" id="TGC98594.1"/>
    </source>
</evidence>
<dbReference type="EMBL" id="PYKB01000451">
    <property type="protein sequence ID" value="TGC98594.1"/>
    <property type="molecule type" value="Genomic_DNA"/>
</dbReference>
<gene>
    <name evidence="2" type="ORF">C9F09_05625</name>
</gene>
<comment type="caution">
    <text evidence="2">The sequence shown here is derived from an EMBL/GenBank/DDBJ whole genome shotgun (WGS) entry which is preliminary data.</text>
</comment>
<protein>
    <submittedName>
        <fullName evidence="2">Exoribonuclease R</fullName>
    </submittedName>
</protein>
<accession>A0A659RCS6</accession>
<dbReference type="AlphaFoldDB" id="A0A659RCS6"/>
<evidence type="ECO:0000256" key="1">
    <source>
        <dbReference type="SAM" id="MobiDB-lite"/>
    </source>
</evidence>
<feature type="region of interest" description="Disordered" evidence="1">
    <location>
        <begin position="1"/>
        <end position="46"/>
    </location>
</feature>
<feature type="compositionally biased region" description="Low complexity" evidence="1">
    <location>
        <begin position="25"/>
        <end position="34"/>
    </location>
</feature>
<evidence type="ECO:0000313" key="3">
    <source>
        <dbReference type="Proteomes" id="UP000298491"/>
    </source>
</evidence>
<dbReference type="Proteomes" id="UP000298491">
    <property type="component" value="Unassembled WGS sequence"/>
</dbReference>
<name>A0A659RCS6_SALET</name>
<feature type="compositionally biased region" description="Basic residues" evidence="1">
    <location>
        <begin position="35"/>
        <end position="46"/>
    </location>
</feature>
<sequence>AFRGEKTAKPNAANKDARKAKKPSAKTQKIAAATKAKRAAKKKAAE</sequence>
<feature type="non-terminal residue" evidence="2">
    <location>
        <position position="1"/>
    </location>
</feature>